<evidence type="ECO:0000313" key="3">
    <source>
        <dbReference type="Proteomes" id="UP000230423"/>
    </source>
</evidence>
<name>A0A2G9UEU4_TELCI</name>
<accession>A0A2G9UEU4</accession>
<gene>
    <name evidence="2" type="ORF">TELCIR_09445</name>
</gene>
<keyword evidence="3" id="KW-1185">Reference proteome</keyword>
<feature type="compositionally biased region" description="Basic and acidic residues" evidence="1">
    <location>
        <begin position="20"/>
        <end position="36"/>
    </location>
</feature>
<protein>
    <submittedName>
        <fullName evidence="2">Uncharacterized protein</fullName>
    </submittedName>
</protein>
<organism evidence="2 3">
    <name type="scientific">Teladorsagia circumcincta</name>
    <name type="common">Brown stomach worm</name>
    <name type="synonym">Ostertagia circumcincta</name>
    <dbReference type="NCBI Taxonomy" id="45464"/>
    <lineage>
        <taxon>Eukaryota</taxon>
        <taxon>Metazoa</taxon>
        <taxon>Ecdysozoa</taxon>
        <taxon>Nematoda</taxon>
        <taxon>Chromadorea</taxon>
        <taxon>Rhabditida</taxon>
        <taxon>Rhabditina</taxon>
        <taxon>Rhabditomorpha</taxon>
        <taxon>Strongyloidea</taxon>
        <taxon>Trichostrongylidae</taxon>
        <taxon>Teladorsagia</taxon>
    </lineage>
</organism>
<dbReference type="AlphaFoldDB" id="A0A2G9UEU4"/>
<dbReference type="EMBL" id="KZ346943">
    <property type="protein sequence ID" value="PIO68757.1"/>
    <property type="molecule type" value="Genomic_DNA"/>
</dbReference>
<reference evidence="2 3" key="1">
    <citation type="submission" date="2015-09" db="EMBL/GenBank/DDBJ databases">
        <title>Draft genome of the parasitic nematode Teladorsagia circumcincta isolate WARC Sus (inbred).</title>
        <authorList>
            <person name="Mitreva M."/>
        </authorList>
    </citation>
    <scope>NUCLEOTIDE SEQUENCE [LARGE SCALE GENOMIC DNA]</scope>
    <source>
        <strain evidence="2 3">S</strain>
    </source>
</reference>
<sequence length="86" mass="10105">MPRDRAYEEMRPSGTGYDQVDPRHHYVRMDELEAKPRKPPSKKKKKRPKPKHRSPDRFPALIHMTGEGYLREIPANETIDDLLSIP</sequence>
<feature type="compositionally biased region" description="Basic residues" evidence="1">
    <location>
        <begin position="37"/>
        <end position="54"/>
    </location>
</feature>
<proteinExistence type="predicted"/>
<feature type="region of interest" description="Disordered" evidence="1">
    <location>
        <begin position="1"/>
        <end position="61"/>
    </location>
</feature>
<evidence type="ECO:0000256" key="1">
    <source>
        <dbReference type="SAM" id="MobiDB-lite"/>
    </source>
</evidence>
<evidence type="ECO:0000313" key="2">
    <source>
        <dbReference type="EMBL" id="PIO68757.1"/>
    </source>
</evidence>
<dbReference type="Proteomes" id="UP000230423">
    <property type="component" value="Unassembled WGS sequence"/>
</dbReference>
<feature type="compositionally biased region" description="Basic and acidic residues" evidence="1">
    <location>
        <begin position="1"/>
        <end position="11"/>
    </location>
</feature>